<dbReference type="Proteomes" id="UP001595697">
    <property type="component" value="Unassembled WGS sequence"/>
</dbReference>
<sequence>MQQLEAFIVEAKAASYVGGRAAGASSRAASHDVSYSSGSWRYLDSYYGGTDFLGQEVVWFEDRPVWAMNYYGRVLDGQLIDGERAGRVIKASLTLMYREKRFLGGFRNSLEGYEYYDESHGDLRSFNGVESIFCNGAQAYRLDYHGGMILP</sequence>
<dbReference type="Pfam" id="PF18931">
    <property type="entry name" value="DUF5680"/>
    <property type="match status" value="1"/>
</dbReference>
<dbReference type="RefSeq" id="WP_247260798.1">
    <property type="nucleotide sequence ID" value="NZ_JALJQZ010000012.1"/>
</dbReference>
<comment type="caution">
    <text evidence="2">The sequence shown here is derived from an EMBL/GenBank/DDBJ whole genome shotgun (WGS) entry which is preliminary data.</text>
</comment>
<gene>
    <name evidence="2" type="ORF">ACFOVS_07520</name>
</gene>
<dbReference type="EMBL" id="JBHSBD010000028">
    <property type="protein sequence ID" value="MFC3967978.1"/>
    <property type="molecule type" value="Genomic_DNA"/>
</dbReference>
<evidence type="ECO:0000313" key="3">
    <source>
        <dbReference type="Proteomes" id="UP001595697"/>
    </source>
</evidence>
<name>A0ABV8E675_9HYPH</name>
<dbReference type="InterPro" id="IPR043735">
    <property type="entry name" value="DUF5680"/>
</dbReference>
<reference evidence="3" key="1">
    <citation type="journal article" date="2019" name="Int. J. Syst. Evol. Microbiol.">
        <title>The Global Catalogue of Microorganisms (GCM) 10K type strain sequencing project: providing services to taxonomists for standard genome sequencing and annotation.</title>
        <authorList>
            <consortium name="The Broad Institute Genomics Platform"/>
            <consortium name="The Broad Institute Genome Sequencing Center for Infectious Disease"/>
            <person name="Wu L."/>
            <person name="Ma J."/>
        </authorList>
    </citation>
    <scope>NUCLEOTIDE SEQUENCE [LARGE SCALE GENOMIC DNA]</scope>
    <source>
        <strain evidence="3">TBRC 5781</strain>
    </source>
</reference>
<protein>
    <submittedName>
        <fullName evidence="2">DUF5680 domain-containing protein</fullName>
    </submittedName>
</protein>
<keyword evidence="3" id="KW-1185">Reference proteome</keyword>
<organism evidence="2 3">
    <name type="scientific">Rhizobium lemnae</name>
    <dbReference type="NCBI Taxonomy" id="1214924"/>
    <lineage>
        <taxon>Bacteria</taxon>
        <taxon>Pseudomonadati</taxon>
        <taxon>Pseudomonadota</taxon>
        <taxon>Alphaproteobacteria</taxon>
        <taxon>Hyphomicrobiales</taxon>
        <taxon>Rhizobiaceae</taxon>
        <taxon>Rhizobium/Agrobacterium group</taxon>
        <taxon>Rhizobium</taxon>
    </lineage>
</organism>
<evidence type="ECO:0000313" key="2">
    <source>
        <dbReference type="EMBL" id="MFC3967978.1"/>
    </source>
</evidence>
<accession>A0ABV8E675</accession>
<proteinExistence type="predicted"/>
<evidence type="ECO:0000259" key="1">
    <source>
        <dbReference type="Pfam" id="PF18931"/>
    </source>
</evidence>
<feature type="domain" description="DUF5680" evidence="1">
    <location>
        <begin position="44"/>
        <end position="149"/>
    </location>
</feature>